<dbReference type="RefSeq" id="WP_179509823.1">
    <property type="nucleotide sequence ID" value="NZ_JACCBY010000005.1"/>
</dbReference>
<name>A0A7Y9FQ54_9SPHN</name>
<protein>
    <submittedName>
        <fullName evidence="1">Putative secreted protein</fullName>
    </submittedName>
</protein>
<comment type="caution">
    <text evidence="1">The sequence shown here is derived from an EMBL/GenBank/DDBJ whole genome shotgun (WGS) entry which is preliminary data.</text>
</comment>
<dbReference type="Pfam" id="PF06199">
    <property type="entry name" value="Phage_tail_2"/>
    <property type="match status" value="1"/>
</dbReference>
<evidence type="ECO:0000313" key="1">
    <source>
        <dbReference type="EMBL" id="NYD91395.1"/>
    </source>
</evidence>
<proteinExistence type="predicted"/>
<accession>A0A7Y9FQ54</accession>
<dbReference type="InterPro" id="IPR011855">
    <property type="entry name" value="Phgtail_TP901_1"/>
</dbReference>
<dbReference type="Proteomes" id="UP000517753">
    <property type="component" value="Unassembled WGS sequence"/>
</dbReference>
<reference evidence="1 2" key="1">
    <citation type="submission" date="2020-08" db="EMBL/GenBank/DDBJ databases">
        <title>The Agave Microbiome: Exploring the role of microbial communities in plant adaptations to desert environments.</title>
        <authorList>
            <person name="Partida-Martinez L.P."/>
        </authorList>
    </citation>
    <scope>NUCLEOTIDE SEQUENCE [LARGE SCALE GENOMIC DNA]</scope>
    <source>
        <strain evidence="1 2">AS2.3</strain>
    </source>
</reference>
<organism evidence="1 2">
    <name type="scientific">Sphingomonas melonis</name>
    <dbReference type="NCBI Taxonomy" id="152682"/>
    <lineage>
        <taxon>Bacteria</taxon>
        <taxon>Pseudomonadati</taxon>
        <taxon>Pseudomonadota</taxon>
        <taxon>Alphaproteobacteria</taxon>
        <taxon>Sphingomonadales</taxon>
        <taxon>Sphingomonadaceae</taxon>
        <taxon>Sphingomonas</taxon>
    </lineage>
</organism>
<dbReference type="EMBL" id="JACCBY010000005">
    <property type="protein sequence ID" value="NYD91395.1"/>
    <property type="molecule type" value="Genomic_DNA"/>
</dbReference>
<gene>
    <name evidence="1" type="ORF">HD841_003203</name>
</gene>
<keyword evidence="2" id="KW-1185">Reference proteome</keyword>
<sequence>MAKKLGNDYLLWVETATAGTFALVKGQQTLSISRDAGSIDTSTKDDQGYGTSAPGLKSLKISLDMLPNLPDASGYTRLETLCNATPATPFNVQIRKGGATGGNGDVVFAGSVYGNISSTEFGQNDAVKAKAEFSAAAAPTTDALG</sequence>
<evidence type="ECO:0000313" key="2">
    <source>
        <dbReference type="Proteomes" id="UP000517753"/>
    </source>
</evidence>
<dbReference type="AlphaFoldDB" id="A0A7Y9FQ54"/>